<dbReference type="SUPFAM" id="SSF54001">
    <property type="entry name" value="Cysteine proteinases"/>
    <property type="match status" value="1"/>
</dbReference>
<organism evidence="6 7">
    <name type="scientific">Cardiobacterium hominis</name>
    <dbReference type="NCBI Taxonomy" id="2718"/>
    <lineage>
        <taxon>Bacteria</taxon>
        <taxon>Pseudomonadati</taxon>
        <taxon>Pseudomonadota</taxon>
        <taxon>Gammaproteobacteria</taxon>
        <taxon>Cardiobacteriales</taxon>
        <taxon>Cardiobacteriaceae</taxon>
        <taxon>Cardiobacterium</taxon>
    </lineage>
</organism>
<evidence type="ECO:0000256" key="2">
    <source>
        <dbReference type="ARBA" id="ARBA00022670"/>
    </source>
</evidence>
<gene>
    <name evidence="6" type="ORF">CHUV0807_2149</name>
</gene>
<dbReference type="RefSeq" id="WP_079541802.1">
    <property type="nucleotide sequence ID" value="NZ_CALFOW010000085.1"/>
</dbReference>
<dbReference type="AlphaFoldDB" id="A0A1C3H6E4"/>
<dbReference type="GO" id="GO:0006508">
    <property type="term" value="P:proteolysis"/>
    <property type="evidence" value="ECO:0007669"/>
    <property type="project" value="UniProtKB-KW"/>
</dbReference>
<dbReference type="InterPro" id="IPR051202">
    <property type="entry name" value="Peptidase_C40"/>
</dbReference>
<dbReference type="GO" id="GO:0008234">
    <property type="term" value="F:cysteine-type peptidase activity"/>
    <property type="evidence" value="ECO:0007669"/>
    <property type="project" value="UniProtKB-KW"/>
</dbReference>
<evidence type="ECO:0000256" key="3">
    <source>
        <dbReference type="ARBA" id="ARBA00022801"/>
    </source>
</evidence>
<accession>A0A1C3H6E4</accession>
<proteinExistence type="inferred from homology"/>
<dbReference type="Proteomes" id="UP000190837">
    <property type="component" value="Unassembled WGS sequence"/>
</dbReference>
<name>A0A1C3H6E4_9GAMM</name>
<comment type="similarity">
    <text evidence="1">Belongs to the peptidase C40 family.</text>
</comment>
<evidence type="ECO:0000313" key="7">
    <source>
        <dbReference type="Proteomes" id="UP000190837"/>
    </source>
</evidence>
<keyword evidence="2" id="KW-0645">Protease</keyword>
<protein>
    <submittedName>
        <fullName evidence="6">NLP/P60 family protein</fullName>
    </submittedName>
</protein>
<keyword evidence="3" id="KW-0378">Hydrolase</keyword>
<evidence type="ECO:0000256" key="1">
    <source>
        <dbReference type="ARBA" id="ARBA00007074"/>
    </source>
</evidence>
<dbReference type="PROSITE" id="PS51935">
    <property type="entry name" value="NLPC_P60"/>
    <property type="match status" value="1"/>
</dbReference>
<evidence type="ECO:0000259" key="5">
    <source>
        <dbReference type="PROSITE" id="PS51935"/>
    </source>
</evidence>
<dbReference type="Pfam" id="PF00877">
    <property type="entry name" value="NLPC_P60"/>
    <property type="match status" value="1"/>
</dbReference>
<feature type="domain" description="NlpC/P60" evidence="5">
    <location>
        <begin position="52"/>
        <end position="173"/>
    </location>
</feature>
<reference evidence="7" key="1">
    <citation type="submission" date="2016-04" db="EMBL/GenBank/DDBJ databases">
        <authorList>
            <person name="Tagini F."/>
        </authorList>
    </citation>
    <scope>NUCLEOTIDE SEQUENCE [LARGE SCALE GENOMIC DNA]</scope>
    <source>
        <strain evidence="7">CHUV0807</strain>
    </source>
</reference>
<dbReference type="PANTHER" id="PTHR47053">
    <property type="entry name" value="MUREIN DD-ENDOPEPTIDASE MEPH-RELATED"/>
    <property type="match status" value="1"/>
</dbReference>
<dbReference type="InterPro" id="IPR038765">
    <property type="entry name" value="Papain-like_cys_pep_sf"/>
</dbReference>
<dbReference type="Gene3D" id="3.90.1720.10">
    <property type="entry name" value="endopeptidase domain like (from Nostoc punctiforme)"/>
    <property type="match status" value="1"/>
</dbReference>
<dbReference type="PANTHER" id="PTHR47053:SF1">
    <property type="entry name" value="MUREIN DD-ENDOPEPTIDASE MEPH-RELATED"/>
    <property type="match status" value="1"/>
</dbReference>
<sequence length="181" mass="20235">MKKETFFGLAMLSLAGCSTTSQQTAALDVQPLELESLKPEKIQPVKRVFAGNPARNRLIADGKKLIGTRYRYGGTSEKSGFDCSGLVQHVFAQQGYRLPRSSKEQFSKLLPVKEPRPGDLIFFRHGKGNVSHVGIYLGNQKMLHSPSPGKKVEITRIDQDYWKKRYAGARAVVQERVTVSR</sequence>
<keyword evidence="4" id="KW-0788">Thiol protease</keyword>
<evidence type="ECO:0000256" key="4">
    <source>
        <dbReference type="ARBA" id="ARBA00022807"/>
    </source>
</evidence>
<evidence type="ECO:0000313" key="6">
    <source>
        <dbReference type="EMBL" id="SAM70137.1"/>
    </source>
</evidence>
<dbReference type="PROSITE" id="PS51257">
    <property type="entry name" value="PROKAR_LIPOPROTEIN"/>
    <property type="match status" value="1"/>
</dbReference>
<dbReference type="EMBL" id="FKLO01000073">
    <property type="protein sequence ID" value="SAM70137.1"/>
    <property type="molecule type" value="Genomic_DNA"/>
</dbReference>
<dbReference type="InterPro" id="IPR000064">
    <property type="entry name" value="NLP_P60_dom"/>
</dbReference>